<gene>
    <name evidence="7" type="ORF">EDB92DRAFT_1915549</name>
    <name evidence="6" type="ORF">EDB92DRAFT_1917511</name>
</gene>
<dbReference type="Pfam" id="PF00076">
    <property type="entry name" value="RRM_1"/>
    <property type="match status" value="1"/>
</dbReference>
<evidence type="ECO:0000256" key="4">
    <source>
        <dbReference type="PROSITE-ProRule" id="PRU00176"/>
    </source>
</evidence>
<dbReference type="EMBL" id="JAKELL010000289">
    <property type="protein sequence ID" value="KAH8977652.1"/>
    <property type="molecule type" value="Genomic_DNA"/>
</dbReference>
<comment type="subcellular location">
    <subcellularLocation>
        <location evidence="1">Nucleus</location>
        <location evidence="1">Nucleolus</location>
    </subcellularLocation>
</comment>
<evidence type="ECO:0000313" key="7">
    <source>
        <dbReference type="EMBL" id="KAH8977652.1"/>
    </source>
</evidence>
<comment type="caution">
    <text evidence="7">The sequence shown here is derived from an EMBL/GenBank/DDBJ whole genome shotgun (WGS) entry which is preliminary data.</text>
</comment>
<dbReference type="PANTHER" id="PTHR46754">
    <property type="entry name" value="MKI67 FHA DOMAIN-INTERACTING NUCLEOLAR PHOSPHOPROTEIN"/>
    <property type="match status" value="1"/>
</dbReference>
<evidence type="ECO:0000259" key="5">
    <source>
        <dbReference type="PROSITE" id="PS50102"/>
    </source>
</evidence>
<keyword evidence="2 4" id="KW-0694">RNA-binding</keyword>
<dbReference type="SUPFAM" id="SSF54928">
    <property type="entry name" value="RNA-binding domain, RBD"/>
    <property type="match status" value="1"/>
</dbReference>
<dbReference type="GO" id="GO:0005730">
    <property type="term" value="C:nucleolus"/>
    <property type="evidence" value="ECO:0007669"/>
    <property type="project" value="UniProtKB-SubCell"/>
</dbReference>
<dbReference type="AlphaFoldDB" id="A0AAD4L4J7"/>
<organism evidence="7 8">
    <name type="scientific">Lactarius akahatsu</name>
    <dbReference type="NCBI Taxonomy" id="416441"/>
    <lineage>
        <taxon>Eukaryota</taxon>
        <taxon>Fungi</taxon>
        <taxon>Dikarya</taxon>
        <taxon>Basidiomycota</taxon>
        <taxon>Agaricomycotina</taxon>
        <taxon>Agaricomycetes</taxon>
        <taxon>Russulales</taxon>
        <taxon>Russulaceae</taxon>
        <taxon>Lactarius</taxon>
    </lineage>
</organism>
<protein>
    <recommendedName>
        <fullName evidence="5">RRM domain-containing protein</fullName>
    </recommendedName>
</protein>
<evidence type="ECO:0000313" key="8">
    <source>
        <dbReference type="Proteomes" id="UP001201163"/>
    </source>
</evidence>
<dbReference type="GO" id="GO:0003723">
    <property type="term" value="F:RNA binding"/>
    <property type="evidence" value="ECO:0007669"/>
    <property type="project" value="UniProtKB-UniRule"/>
</dbReference>
<evidence type="ECO:0000256" key="1">
    <source>
        <dbReference type="ARBA" id="ARBA00004604"/>
    </source>
</evidence>
<evidence type="ECO:0000256" key="3">
    <source>
        <dbReference type="ARBA" id="ARBA00023242"/>
    </source>
</evidence>
<dbReference type="PROSITE" id="PS50102">
    <property type="entry name" value="RRM"/>
    <property type="match status" value="1"/>
</dbReference>
<reference evidence="7" key="1">
    <citation type="submission" date="2022-01" db="EMBL/GenBank/DDBJ databases">
        <title>Comparative genomics reveals a dynamic genome evolution in the ectomycorrhizal milk-cap (Lactarius) mushrooms.</title>
        <authorList>
            <consortium name="DOE Joint Genome Institute"/>
            <person name="Lebreton A."/>
            <person name="Tang N."/>
            <person name="Kuo A."/>
            <person name="LaButti K."/>
            <person name="Drula E."/>
            <person name="Barry K."/>
            <person name="Clum A."/>
            <person name="Lipzen A."/>
            <person name="Mousain D."/>
            <person name="Ng V."/>
            <person name="Wang R."/>
            <person name="Wang X."/>
            <person name="Dai Y."/>
            <person name="Henrissat B."/>
            <person name="Grigoriev I.V."/>
            <person name="Guerin-Laguette A."/>
            <person name="Yu F."/>
            <person name="Martin F.M."/>
        </authorList>
    </citation>
    <scope>NUCLEOTIDE SEQUENCE</scope>
    <source>
        <strain evidence="7">QP</strain>
    </source>
</reference>
<keyword evidence="3" id="KW-0539">Nucleus</keyword>
<keyword evidence="8" id="KW-1185">Reference proteome</keyword>
<dbReference type="EMBL" id="JAKELL010000318">
    <property type="protein sequence ID" value="KAH8977370.1"/>
    <property type="molecule type" value="Genomic_DNA"/>
</dbReference>
<evidence type="ECO:0000313" key="6">
    <source>
        <dbReference type="EMBL" id="KAH8977370.1"/>
    </source>
</evidence>
<feature type="domain" description="RRM" evidence="5">
    <location>
        <begin position="16"/>
        <end position="60"/>
    </location>
</feature>
<dbReference type="InterPro" id="IPR000504">
    <property type="entry name" value="RRM_dom"/>
</dbReference>
<dbReference type="InterPro" id="IPR012677">
    <property type="entry name" value="Nucleotide-bd_a/b_plait_sf"/>
</dbReference>
<accession>A0AAD4L4J7</accession>
<dbReference type="Proteomes" id="UP001201163">
    <property type="component" value="Unassembled WGS sequence"/>
</dbReference>
<evidence type="ECO:0000256" key="2">
    <source>
        <dbReference type="ARBA" id="ARBA00022884"/>
    </source>
</evidence>
<sequence>MRKLEKAKRKLAAETGVVYLGRIPHDFYESQMHIYYFSQFGNISHLRLSRNKKHYGFIEFRQGLRQCFPTCRLSLAHYLQVYLFISSSIPHQPRRSHVSRAFPSHCQRQLLRPAIIIFPSALASASHLTEPASL</sequence>
<proteinExistence type="predicted"/>
<dbReference type="Gene3D" id="3.30.70.330">
    <property type="match status" value="1"/>
</dbReference>
<dbReference type="InterPro" id="IPR035979">
    <property type="entry name" value="RBD_domain_sf"/>
</dbReference>
<name>A0AAD4L4J7_9AGAM</name>